<dbReference type="EMBL" id="LNPX01000001">
    <property type="protein sequence ID" value="OEK59094.1"/>
    <property type="molecule type" value="Genomic_DNA"/>
</dbReference>
<accession>A0AAP7IGA7</accession>
<dbReference type="Proteomes" id="UP000095464">
    <property type="component" value="Unassembled WGS sequence"/>
</dbReference>
<dbReference type="InterPro" id="IPR003477">
    <property type="entry name" value="PemK-like"/>
</dbReference>
<protein>
    <recommendedName>
        <fullName evidence="2">Endoribonuclease MazF</fullName>
    </recommendedName>
    <alternativeName>
        <fullName evidence="4">Toxin MazF</fullName>
    </alternativeName>
    <alternativeName>
        <fullName evidence="5">mRNA interferase MazF</fullName>
    </alternativeName>
</protein>
<comment type="caution">
    <text evidence="6">The sequence shown here is derived from an EMBL/GenBank/DDBJ whole genome shotgun (WGS) entry which is preliminary data.</text>
</comment>
<dbReference type="RefSeq" id="WP_069854220.1">
    <property type="nucleotide sequence ID" value="NZ_LNPX01000001.1"/>
</dbReference>
<evidence type="ECO:0000256" key="3">
    <source>
        <dbReference type="ARBA" id="ARBA00022649"/>
    </source>
</evidence>
<dbReference type="SUPFAM" id="SSF50118">
    <property type="entry name" value="Cell growth inhibitor/plasmid maintenance toxic component"/>
    <property type="match status" value="1"/>
</dbReference>
<reference evidence="7" key="1">
    <citation type="submission" date="2015-11" db="EMBL/GenBank/DDBJ databases">
        <title>Genomic diversity of Staphylococcus saprophyticus strains from urinary tract infections, animal surfaces, and fermented foods.</title>
        <authorList>
            <person name="Wolfe B.E."/>
        </authorList>
    </citation>
    <scope>NUCLEOTIDE SEQUENCE [LARGE SCALE GENOMIC DNA]</scope>
    <source>
        <strain evidence="7">738_7</strain>
    </source>
</reference>
<evidence type="ECO:0000256" key="2">
    <source>
        <dbReference type="ARBA" id="ARBA00019638"/>
    </source>
</evidence>
<proteinExistence type="inferred from homology"/>
<evidence type="ECO:0000256" key="4">
    <source>
        <dbReference type="ARBA" id="ARBA00031226"/>
    </source>
</evidence>
<dbReference type="AlphaFoldDB" id="A0AAP7IGA7"/>
<sequence>MVKQYDIIKLNFNTDKTSEVGDYRPCLVVSDNVFTKGSGFTWVMPILSGKEASYPTDVVVESKEDIVRGVIDSVHIHSFDLQTRDYHTIDVLSEHKVKEVKDILSGVLNM</sequence>
<keyword evidence="3" id="KW-1277">Toxin-antitoxin system</keyword>
<dbReference type="InterPro" id="IPR011067">
    <property type="entry name" value="Plasmid_toxin/cell-grow_inhib"/>
</dbReference>
<evidence type="ECO:0000256" key="5">
    <source>
        <dbReference type="ARBA" id="ARBA00032054"/>
    </source>
</evidence>
<comment type="similarity">
    <text evidence="1">Belongs to the PemK/MazF family.</text>
</comment>
<evidence type="ECO:0000313" key="7">
    <source>
        <dbReference type="Proteomes" id="UP000095464"/>
    </source>
</evidence>
<evidence type="ECO:0000313" key="6">
    <source>
        <dbReference type="EMBL" id="OEK59094.1"/>
    </source>
</evidence>
<dbReference type="GO" id="GO:0003677">
    <property type="term" value="F:DNA binding"/>
    <property type="evidence" value="ECO:0007669"/>
    <property type="project" value="InterPro"/>
</dbReference>
<dbReference type="Pfam" id="PF02452">
    <property type="entry name" value="PemK_toxin"/>
    <property type="match status" value="1"/>
</dbReference>
<organism evidence="6 7">
    <name type="scientific">Staphylococcus equorum</name>
    <dbReference type="NCBI Taxonomy" id="246432"/>
    <lineage>
        <taxon>Bacteria</taxon>
        <taxon>Bacillati</taxon>
        <taxon>Bacillota</taxon>
        <taxon>Bacilli</taxon>
        <taxon>Bacillales</taxon>
        <taxon>Staphylococcaceae</taxon>
        <taxon>Staphylococcus</taxon>
    </lineage>
</organism>
<gene>
    <name evidence="6" type="ORF">ASS94_00070</name>
</gene>
<evidence type="ECO:0000256" key="1">
    <source>
        <dbReference type="ARBA" id="ARBA00007521"/>
    </source>
</evidence>
<name>A0AAP7IGA7_9STAP</name>
<dbReference type="Gene3D" id="2.30.30.110">
    <property type="match status" value="1"/>
</dbReference>